<keyword evidence="2" id="KW-1185">Reference proteome</keyword>
<dbReference type="Gene3D" id="3.20.20.370">
    <property type="entry name" value="Glycoside hydrolase/deacetylase"/>
    <property type="match status" value="1"/>
</dbReference>
<organism evidence="1 2">
    <name type="scientific">Desulfofarcimen acetoxidans (strain ATCC 49208 / DSM 771 / KCTC 5769 / VKM B-1644 / 5575)</name>
    <name type="common">Desulfotomaculum acetoxidans</name>
    <dbReference type="NCBI Taxonomy" id="485916"/>
    <lineage>
        <taxon>Bacteria</taxon>
        <taxon>Bacillati</taxon>
        <taxon>Bacillota</taxon>
        <taxon>Clostridia</taxon>
        <taxon>Eubacteriales</taxon>
        <taxon>Peptococcaceae</taxon>
        <taxon>Desulfofarcimen</taxon>
    </lineage>
</organism>
<dbReference type="RefSeq" id="WP_015756761.1">
    <property type="nucleotide sequence ID" value="NC_013216.1"/>
</dbReference>
<evidence type="ECO:0000313" key="2">
    <source>
        <dbReference type="Proteomes" id="UP000002217"/>
    </source>
</evidence>
<protein>
    <recommendedName>
        <fullName evidence="3">Divergent polysaccharide deacetylase family protein</fullName>
    </recommendedName>
</protein>
<dbReference type="Pfam" id="PF04748">
    <property type="entry name" value="Polysacc_deac_2"/>
    <property type="match status" value="1"/>
</dbReference>
<dbReference type="Proteomes" id="UP000002217">
    <property type="component" value="Chromosome"/>
</dbReference>
<name>C8W564_DESAS</name>
<dbReference type="eggNOG" id="COG2861">
    <property type="taxonomic scope" value="Bacteria"/>
</dbReference>
<dbReference type="PANTHER" id="PTHR30105">
    <property type="entry name" value="UNCHARACTERIZED YIBQ-RELATED"/>
    <property type="match status" value="1"/>
</dbReference>
<evidence type="ECO:0000313" key="1">
    <source>
        <dbReference type="EMBL" id="ACV62046.1"/>
    </source>
</evidence>
<proteinExistence type="predicted"/>
<dbReference type="PANTHER" id="PTHR30105:SF2">
    <property type="entry name" value="DIVERGENT POLYSACCHARIDE DEACETYLASE SUPERFAMILY"/>
    <property type="match status" value="1"/>
</dbReference>
<dbReference type="InterPro" id="IPR006837">
    <property type="entry name" value="Divergent_DAC"/>
</dbReference>
<dbReference type="OrthoDB" id="9784811at2"/>
<dbReference type="STRING" id="485916.Dtox_1161"/>
<dbReference type="EMBL" id="CP001720">
    <property type="protein sequence ID" value="ACV62046.1"/>
    <property type="molecule type" value="Genomic_DNA"/>
</dbReference>
<dbReference type="CDD" id="cd10936">
    <property type="entry name" value="CE4_DAC2"/>
    <property type="match status" value="1"/>
</dbReference>
<dbReference type="GO" id="GO:0005975">
    <property type="term" value="P:carbohydrate metabolic process"/>
    <property type="evidence" value="ECO:0007669"/>
    <property type="project" value="InterPro"/>
</dbReference>
<reference evidence="1 2" key="1">
    <citation type="journal article" date="2009" name="Stand. Genomic Sci.">
        <title>Complete genome sequence of Desulfotomaculum acetoxidans type strain (5575).</title>
        <authorList>
            <person name="Spring S."/>
            <person name="Lapidus A."/>
            <person name="Schroder M."/>
            <person name="Gleim D."/>
            <person name="Sims D."/>
            <person name="Meincke L."/>
            <person name="Glavina Del Rio T."/>
            <person name="Tice H."/>
            <person name="Copeland A."/>
            <person name="Cheng J.F."/>
            <person name="Lucas S."/>
            <person name="Chen F."/>
            <person name="Nolan M."/>
            <person name="Bruce D."/>
            <person name="Goodwin L."/>
            <person name="Pitluck S."/>
            <person name="Ivanova N."/>
            <person name="Mavromatis K."/>
            <person name="Mikhailova N."/>
            <person name="Pati A."/>
            <person name="Chen A."/>
            <person name="Palaniappan K."/>
            <person name="Land M."/>
            <person name="Hauser L."/>
            <person name="Chang Y.J."/>
            <person name="Jeffries C.D."/>
            <person name="Chain P."/>
            <person name="Saunders E."/>
            <person name="Brettin T."/>
            <person name="Detter J.C."/>
            <person name="Goker M."/>
            <person name="Bristow J."/>
            <person name="Eisen J.A."/>
            <person name="Markowitz V."/>
            <person name="Hugenholtz P."/>
            <person name="Kyrpides N.C."/>
            <person name="Klenk H.P."/>
            <person name="Han C."/>
        </authorList>
    </citation>
    <scope>NUCLEOTIDE SEQUENCE [LARGE SCALE GENOMIC DNA]</scope>
    <source>
        <strain evidence="2">ATCC 49208 / DSM 771 / VKM B-1644</strain>
    </source>
</reference>
<sequence length="293" mass="32470">MLKQYKYKLAWISVALCLVIGIVTFLQAKYDYNSILLGNNGATFSSLWNSSDINVGMNKNDQSASKKVKKAQVAIVIDDFGQSNREGVMEMLSINRPLTFAVMPNLENSVKDAAMAKEKGFEIIVHLPMQPISGKSRWMGPGGITFDMGVEQIRQRVLQDFDQVPFAVGFNNHMGSLITSKEKLMSPILEVAKEKGFFVLDSRTTEDSKVVSISKSLGIPCAKRDVFLDEVKNYEHMKKQLKVLSTIALTKGTAIGIGHVGQGDKKMALAISEMIPVMEEQGIEFVYLSKLVH</sequence>
<dbReference type="InterPro" id="IPR011330">
    <property type="entry name" value="Glyco_hydro/deAcase_b/a-brl"/>
</dbReference>
<dbReference type="KEGG" id="dae:Dtox_1161"/>
<evidence type="ECO:0008006" key="3">
    <source>
        <dbReference type="Google" id="ProtNLM"/>
    </source>
</evidence>
<gene>
    <name evidence="1" type="ordered locus">Dtox_1161</name>
</gene>
<dbReference type="AlphaFoldDB" id="C8W564"/>
<dbReference type="HOGENOM" id="CLU_041643_2_1_9"/>
<accession>C8W564</accession>
<dbReference type="SUPFAM" id="SSF88713">
    <property type="entry name" value="Glycoside hydrolase/deacetylase"/>
    <property type="match status" value="1"/>
</dbReference>